<reference evidence="1" key="2">
    <citation type="journal article" date="2015" name="Data Brief">
        <title>Shoot transcriptome of the giant reed, Arundo donax.</title>
        <authorList>
            <person name="Barrero R.A."/>
            <person name="Guerrero F.D."/>
            <person name="Moolhuijzen P."/>
            <person name="Goolsby J.A."/>
            <person name="Tidwell J."/>
            <person name="Bellgard S.E."/>
            <person name="Bellgard M.I."/>
        </authorList>
    </citation>
    <scope>NUCLEOTIDE SEQUENCE</scope>
    <source>
        <tissue evidence="1">Shoot tissue taken approximately 20 cm above the soil surface</tissue>
    </source>
</reference>
<sequence>MSFYPVADPGCTRWAFKLLIGSKFWVKASSWQATLFPEGRIPDSFLLHKVEEVIQSLKNLESLLIGSHPRE</sequence>
<protein>
    <submittedName>
        <fullName evidence="1">Uncharacterized protein</fullName>
    </submittedName>
</protein>
<name>A0A0A9GQW1_ARUDO</name>
<reference evidence="1" key="1">
    <citation type="submission" date="2014-09" db="EMBL/GenBank/DDBJ databases">
        <authorList>
            <person name="Magalhaes I.L.F."/>
            <person name="Oliveira U."/>
            <person name="Santos F.R."/>
            <person name="Vidigal T.H.D.A."/>
            <person name="Brescovit A.D."/>
            <person name="Santos A.J."/>
        </authorList>
    </citation>
    <scope>NUCLEOTIDE SEQUENCE</scope>
    <source>
        <tissue evidence="1">Shoot tissue taken approximately 20 cm above the soil surface</tissue>
    </source>
</reference>
<dbReference type="AlphaFoldDB" id="A0A0A9GQW1"/>
<proteinExistence type="predicted"/>
<evidence type="ECO:0000313" key="1">
    <source>
        <dbReference type="EMBL" id="JAE23053.1"/>
    </source>
</evidence>
<dbReference type="EMBL" id="GBRH01174843">
    <property type="protein sequence ID" value="JAE23053.1"/>
    <property type="molecule type" value="Transcribed_RNA"/>
</dbReference>
<organism evidence="1">
    <name type="scientific">Arundo donax</name>
    <name type="common">Giant reed</name>
    <name type="synonym">Donax arundinaceus</name>
    <dbReference type="NCBI Taxonomy" id="35708"/>
    <lineage>
        <taxon>Eukaryota</taxon>
        <taxon>Viridiplantae</taxon>
        <taxon>Streptophyta</taxon>
        <taxon>Embryophyta</taxon>
        <taxon>Tracheophyta</taxon>
        <taxon>Spermatophyta</taxon>
        <taxon>Magnoliopsida</taxon>
        <taxon>Liliopsida</taxon>
        <taxon>Poales</taxon>
        <taxon>Poaceae</taxon>
        <taxon>PACMAD clade</taxon>
        <taxon>Arundinoideae</taxon>
        <taxon>Arundineae</taxon>
        <taxon>Arundo</taxon>
    </lineage>
</organism>
<accession>A0A0A9GQW1</accession>